<dbReference type="RefSeq" id="WP_013603864.1">
    <property type="nucleotide sequence ID" value="NC_015151.1"/>
</dbReference>
<proteinExistence type="predicted"/>
<keyword evidence="2" id="KW-1185">Reference proteome</keyword>
<organism evidence="1 2">
    <name type="scientific">Vulcanisaeta moutnovskia (strain 768-28)</name>
    <dbReference type="NCBI Taxonomy" id="985053"/>
    <lineage>
        <taxon>Archaea</taxon>
        <taxon>Thermoproteota</taxon>
        <taxon>Thermoprotei</taxon>
        <taxon>Thermoproteales</taxon>
        <taxon>Thermoproteaceae</taxon>
        <taxon>Vulcanisaeta</taxon>
    </lineage>
</organism>
<dbReference type="STRING" id="985053.VMUT_0490"/>
<dbReference type="HOGENOM" id="CLU_1412442_0_0_2"/>
<evidence type="ECO:0000313" key="2">
    <source>
        <dbReference type="Proteomes" id="UP000007485"/>
    </source>
</evidence>
<dbReference type="Proteomes" id="UP000007485">
    <property type="component" value="Chromosome"/>
</dbReference>
<reference evidence="1 2" key="1">
    <citation type="journal article" date="2011" name="J. Bacteriol.">
        <title>Complete genome sequence of 'Vulcanisaeta moutnovskia' strain 768-28, a novel member of the hyperthermophilic crenarchaeal genus vulcanisaeta.</title>
        <authorList>
            <person name="Gumerov V.M."/>
            <person name="Mardanov A.V."/>
            <person name="Beletsky A.V."/>
            <person name="Prokofeva M.I."/>
            <person name="Bonch-Osmolovskaya E.A."/>
            <person name="Ravin N.V."/>
            <person name="Skryabin K.G."/>
        </authorList>
    </citation>
    <scope>NUCLEOTIDE SEQUENCE [LARGE SCALE GENOMIC DNA]</scope>
    <source>
        <strain evidence="1 2">768-28</strain>
    </source>
</reference>
<dbReference type="eggNOG" id="arCOG13904">
    <property type="taxonomic scope" value="Archaea"/>
</dbReference>
<evidence type="ECO:0000313" key="1">
    <source>
        <dbReference type="EMBL" id="ADY00701.1"/>
    </source>
</evidence>
<dbReference type="EMBL" id="CP002529">
    <property type="protein sequence ID" value="ADY00701.1"/>
    <property type="molecule type" value="Genomic_DNA"/>
</dbReference>
<accession>F0QUP0</accession>
<dbReference type="OrthoDB" id="27032at2157"/>
<protein>
    <submittedName>
        <fullName evidence="1">Uncharacterized protein</fullName>
    </submittedName>
</protein>
<gene>
    <name evidence="1" type="ordered locus">VMUT_0490</name>
</gene>
<dbReference type="AlphaFoldDB" id="F0QUP0"/>
<dbReference type="GeneID" id="10288142"/>
<dbReference type="KEGG" id="vmo:VMUT_0490"/>
<sequence length="192" mass="21905">MFHDYETEFIKVLRLELRNLGIELTDEQLNRVRVCVNELKRRHLPLSEAKEIARIIAQILSENPLVTSTREDVRQFLSVISSCRLVGFQLRRHESIYCPIMVPMGFIGISIIAISTSSGNVTLLIKRVGEPVSDNAYYAEDITLVGYFDISNVVWTQRMNPGIYLVEINNLYGNDVNISIDVVTCILETKKD</sequence>
<name>F0QUP0_VULM7</name>